<evidence type="ECO:0000313" key="4">
    <source>
        <dbReference type="Proteomes" id="UP000694558"/>
    </source>
</evidence>
<keyword evidence="2" id="KW-0812">Transmembrane</keyword>
<keyword evidence="2" id="KW-1133">Transmembrane helix</keyword>
<protein>
    <submittedName>
        <fullName evidence="3">Uncharacterized protein</fullName>
    </submittedName>
</protein>
<reference evidence="3" key="2">
    <citation type="submission" date="2025-08" db="UniProtKB">
        <authorList>
            <consortium name="Ensembl"/>
        </authorList>
    </citation>
    <scope>IDENTIFICATION</scope>
</reference>
<feature type="transmembrane region" description="Helical" evidence="2">
    <location>
        <begin position="56"/>
        <end position="77"/>
    </location>
</feature>
<proteinExistence type="predicted"/>
<keyword evidence="2" id="KW-0472">Membrane</keyword>
<dbReference type="AlphaFoldDB" id="A0A8D3DQD6"/>
<feature type="compositionally biased region" description="Polar residues" evidence="1">
    <location>
        <begin position="1"/>
        <end position="15"/>
    </location>
</feature>
<sequence length="83" mass="9321">MSTRKTPGKSTVRSWRTTRRDDGLRLGREERGAEDTSGPAVLCLIGKVGLLTRQRAFPVANLLFSWPLGVYFCVVLFSKLKHD</sequence>
<evidence type="ECO:0000313" key="3">
    <source>
        <dbReference type="Ensembl" id="ENSSMAP00000061745.1"/>
    </source>
</evidence>
<organism evidence="3 4">
    <name type="scientific">Scophthalmus maximus</name>
    <name type="common">Turbot</name>
    <name type="synonym">Psetta maxima</name>
    <dbReference type="NCBI Taxonomy" id="52904"/>
    <lineage>
        <taxon>Eukaryota</taxon>
        <taxon>Metazoa</taxon>
        <taxon>Chordata</taxon>
        <taxon>Craniata</taxon>
        <taxon>Vertebrata</taxon>
        <taxon>Euteleostomi</taxon>
        <taxon>Actinopterygii</taxon>
        <taxon>Neopterygii</taxon>
        <taxon>Teleostei</taxon>
        <taxon>Neoteleostei</taxon>
        <taxon>Acanthomorphata</taxon>
        <taxon>Carangaria</taxon>
        <taxon>Pleuronectiformes</taxon>
        <taxon>Pleuronectoidei</taxon>
        <taxon>Scophthalmidae</taxon>
        <taxon>Scophthalmus</taxon>
    </lineage>
</organism>
<reference evidence="3" key="1">
    <citation type="submission" date="2023-05" db="EMBL/GenBank/DDBJ databases">
        <title>High-quality long-read genome of Scophthalmus maximus.</title>
        <authorList>
            <person name="Lien S."/>
            <person name="Martinez P."/>
        </authorList>
    </citation>
    <scope>NUCLEOTIDE SEQUENCE [LARGE SCALE GENOMIC DNA]</scope>
</reference>
<evidence type="ECO:0000256" key="2">
    <source>
        <dbReference type="SAM" id="Phobius"/>
    </source>
</evidence>
<dbReference type="Proteomes" id="UP000694558">
    <property type="component" value="Chromosome 18"/>
</dbReference>
<name>A0A8D3DQD6_SCOMX</name>
<evidence type="ECO:0000256" key="1">
    <source>
        <dbReference type="SAM" id="MobiDB-lite"/>
    </source>
</evidence>
<dbReference type="Ensembl" id="ENSSMAT00000061870.1">
    <property type="protein sequence ID" value="ENSSMAP00000061745.1"/>
    <property type="gene ID" value="ENSSMAG00000035920.1"/>
</dbReference>
<accession>A0A8D3DQD6</accession>
<feature type="compositionally biased region" description="Basic and acidic residues" evidence="1">
    <location>
        <begin position="18"/>
        <end position="34"/>
    </location>
</feature>
<feature type="region of interest" description="Disordered" evidence="1">
    <location>
        <begin position="1"/>
        <end position="36"/>
    </location>
</feature>